<reference evidence="3" key="2">
    <citation type="journal article" date="2013" name="PLoS Genet.">
        <title>Comparative genome structure, secondary metabolite, and effector coding capacity across Cochliobolus pathogens.</title>
        <authorList>
            <person name="Condon B.J."/>
            <person name="Leng Y."/>
            <person name="Wu D."/>
            <person name="Bushley K.E."/>
            <person name="Ohm R.A."/>
            <person name="Otillar R."/>
            <person name="Martin J."/>
            <person name="Schackwitz W."/>
            <person name="Grimwood J."/>
            <person name="MohdZainudin N."/>
            <person name="Xue C."/>
            <person name="Wang R."/>
            <person name="Manning V.A."/>
            <person name="Dhillon B."/>
            <person name="Tu Z.J."/>
            <person name="Steffenson B.J."/>
            <person name="Salamov A."/>
            <person name="Sun H."/>
            <person name="Lowry S."/>
            <person name="LaButti K."/>
            <person name="Han J."/>
            <person name="Copeland A."/>
            <person name="Lindquist E."/>
            <person name="Barry K."/>
            <person name="Schmutz J."/>
            <person name="Baker S.E."/>
            <person name="Ciuffetti L.M."/>
            <person name="Grigoriev I.V."/>
            <person name="Zhong S."/>
            <person name="Turgeon B.G."/>
        </authorList>
    </citation>
    <scope>NUCLEOTIDE SEQUENCE [LARGE SCALE GENOMIC DNA]</scope>
    <source>
        <strain evidence="3">C5 / ATCC 48332 / race O</strain>
    </source>
</reference>
<reference evidence="2 3" key="1">
    <citation type="journal article" date="2012" name="PLoS Pathog.">
        <title>Diverse lifestyles and strategies of plant pathogenesis encoded in the genomes of eighteen Dothideomycetes fungi.</title>
        <authorList>
            <person name="Ohm R.A."/>
            <person name="Feau N."/>
            <person name="Henrissat B."/>
            <person name="Schoch C.L."/>
            <person name="Horwitz B.A."/>
            <person name="Barry K.W."/>
            <person name="Condon B.J."/>
            <person name="Copeland A.C."/>
            <person name="Dhillon B."/>
            <person name="Glaser F."/>
            <person name="Hesse C.N."/>
            <person name="Kosti I."/>
            <person name="LaButti K."/>
            <person name="Lindquist E.A."/>
            <person name="Lucas S."/>
            <person name="Salamov A.A."/>
            <person name="Bradshaw R.E."/>
            <person name="Ciuffetti L."/>
            <person name="Hamelin R.C."/>
            <person name="Kema G.H.J."/>
            <person name="Lawrence C."/>
            <person name="Scott J.A."/>
            <person name="Spatafora J.W."/>
            <person name="Turgeon B.G."/>
            <person name="de Wit P.J.G.M."/>
            <person name="Zhong S."/>
            <person name="Goodwin S.B."/>
            <person name="Grigoriev I.V."/>
        </authorList>
    </citation>
    <scope>NUCLEOTIDE SEQUENCE [LARGE SCALE GENOMIC DNA]</scope>
    <source>
        <strain evidence="3">C5 / ATCC 48332 / race O</strain>
    </source>
</reference>
<dbReference type="AlphaFoldDB" id="M2UX73"/>
<feature type="transmembrane region" description="Helical" evidence="1">
    <location>
        <begin position="208"/>
        <end position="229"/>
    </location>
</feature>
<dbReference type="InterPro" id="IPR010721">
    <property type="entry name" value="UstE-like"/>
</dbReference>
<dbReference type="EMBL" id="KB445575">
    <property type="protein sequence ID" value="EMD92382.1"/>
    <property type="molecule type" value="Genomic_DNA"/>
</dbReference>
<keyword evidence="1" id="KW-0812">Transmembrane</keyword>
<name>M2UX73_COCH5</name>
<feature type="transmembrane region" description="Helical" evidence="1">
    <location>
        <begin position="116"/>
        <end position="135"/>
    </location>
</feature>
<keyword evidence="3" id="KW-1185">Reference proteome</keyword>
<dbReference type="PANTHER" id="PTHR32251:SF15">
    <property type="entry name" value="3-OXO-5-ALPHA-STEROID 4-DEHYDROGENASE (DUF1295)"/>
    <property type="match status" value="1"/>
</dbReference>
<dbReference type="Pfam" id="PF06966">
    <property type="entry name" value="DUF1295"/>
    <property type="match status" value="1"/>
</dbReference>
<accession>M2UX73</accession>
<dbReference type="eggNOG" id="KOG4650">
    <property type="taxonomic scope" value="Eukaryota"/>
</dbReference>
<keyword evidence="1" id="KW-1133">Transmembrane helix</keyword>
<protein>
    <recommendedName>
        <fullName evidence="4">Steroid 5-alpha reductase C-terminal domain-containing protein</fullName>
    </recommendedName>
</protein>
<keyword evidence="1" id="KW-0472">Membrane</keyword>
<dbReference type="Gene3D" id="1.20.120.1630">
    <property type="match status" value="1"/>
</dbReference>
<feature type="transmembrane region" description="Helical" evidence="1">
    <location>
        <begin position="147"/>
        <end position="169"/>
    </location>
</feature>
<dbReference type="GO" id="GO:0016020">
    <property type="term" value="C:membrane"/>
    <property type="evidence" value="ECO:0007669"/>
    <property type="project" value="TreeGrafter"/>
</dbReference>
<evidence type="ECO:0000313" key="3">
    <source>
        <dbReference type="Proteomes" id="UP000016936"/>
    </source>
</evidence>
<dbReference type="HOGENOM" id="CLU_065850_0_0_1"/>
<gene>
    <name evidence="2" type="ORF">COCHEDRAFT_1155354</name>
</gene>
<dbReference type="Proteomes" id="UP000016936">
    <property type="component" value="Unassembled WGS sequence"/>
</dbReference>
<evidence type="ECO:0008006" key="4">
    <source>
        <dbReference type="Google" id="ProtNLM"/>
    </source>
</evidence>
<dbReference type="PANTHER" id="PTHR32251">
    <property type="entry name" value="3-OXO-5-ALPHA-STEROID 4-DEHYDROGENASE"/>
    <property type="match status" value="1"/>
</dbReference>
<organism evidence="2 3">
    <name type="scientific">Cochliobolus heterostrophus (strain C5 / ATCC 48332 / race O)</name>
    <name type="common">Southern corn leaf blight fungus</name>
    <name type="synonym">Bipolaris maydis</name>
    <dbReference type="NCBI Taxonomy" id="701091"/>
    <lineage>
        <taxon>Eukaryota</taxon>
        <taxon>Fungi</taxon>
        <taxon>Dikarya</taxon>
        <taxon>Ascomycota</taxon>
        <taxon>Pezizomycotina</taxon>
        <taxon>Dothideomycetes</taxon>
        <taxon>Pleosporomycetidae</taxon>
        <taxon>Pleosporales</taxon>
        <taxon>Pleosporineae</taxon>
        <taxon>Pleosporaceae</taxon>
        <taxon>Bipolaris</taxon>
    </lineage>
</organism>
<evidence type="ECO:0000256" key="1">
    <source>
        <dbReference type="SAM" id="Phobius"/>
    </source>
</evidence>
<sequence length="232" mass="25038">MYYKLTELVLSSSPIEHPKKDLVPRGDYRSSPAGKITFFVLCSIKPVLQYSTLAHDFGTSVLHRVGVRTLPSGLPAQTGIGLIDGLGLSPYILAGLARRNIWVTTLSRDRMTVGSAVAIAMMNAVSNSLSTYASVTSISSTSTEGGFPQPALLIGSTLYVAGILTELVVEIQRERFKADPHNKGKVCTGGLWSLARHINYGGYMMWRAGYAMAGGGYRLGVLVAAFWAWDFS</sequence>
<evidence type="ECO:0000313" key="2">
    <source>
        <dbReference type="EMBL" id="EMD92382.1"/>
    </source>
</evidence>
<dbReference type="OrthoDB" id="67965at2759"/>
<proteinExistence type="predicted"/>